<dbReference type="eggNOG" id="ENOG502SEI2">
    <property type="taxonomic scope" value="Eukaryota"/>
</dbReference>
<evidence type="ECO:0000256" key="5">
    <source>
        <dbReference type="ARBA" id="ARBA00022792"/>
    </source>
</evidence>
<dbReference type="EnsemblMetazoa" id="MDOA003687-RA">
    <property type="protein sequence ID" value="MDOA003687-PA"/>
    <property type="gene ID" value="MDOA003687"/>
</dbReference>
<dbReference type="CDD" id="cd22901">
    <property type="entry name" value="CcO_VIc"/>
    <property type="match status" value="1"/>
</dbReference>
<proteinExistence type="inferred from homology"/>
<evidence type="ECO:0000256" key="8">
    <source>
        <dbReference type="ARBA" id="ARBA00023136"/>
    </source>
</evidence>
<dbReference type="VEuPathDB" id="VectorBase:MDOA003687"/>
<keyword evidence="6 9" id="KW-1133">Transmembrane helix</keyword>
<dbReference type="RefSeq" id="XP_005175248.2">
    <property type="nucleotide sequence ID" value="XM_005175191.4"/>
</dbReference>
<dbReference type="InterPro" id="IPR051389">
    <property type="entry name" value="Cytochrome_c_oxidase_VIc"/>
</dbReference>
<dbReference type="InterPro" id="IPR034884">
    <property type="entry name" value="Cytochrome_c_oxidase_VIc/VIIs"/>
</dbReference>
<name>A0A1I8MD52_MUSDO</name>
<keyword evidence="5" id="KW-0999">Mitochondrion inner membrane</keyword>
<evidence type="ECO:0000256" key="9">
    <source>
        <dbReference type="SAM" id="Phobius"/>
    </source>
</evidence>
<comment type="similarity">
    <text evidence="3">Belongs to the cytochrome c oxidase subunit 6c family.</text>
</comment>
<evidence type="ECO:0000256" key="3">
    <source>
        <dbReference type="ARBA" id="ARBA00007204"/>
    </source>
</evidence>
<reference evidence="10" key="1">
    <citation type="submission" date="2020-05" db="UniProtKB">
        <authorList>
            <consortium name="EnsemblMetazoa"/>
        </authorList>
    </citation>
    <scope>IDENTIFICATION</scope>
    <source>
        <strain evidence="10">Aabys</strain>
    </source>
</reference>
<dbReference type="InterPro" id="IPR037169">
    <property type="entry name" value="Cytochrome_c_oxidase_VIc_sf"/>
</dbReference>
<organism evidence="10">
    <name type="scientific">Musca domestica</name>
    <name type="common">House fly</name>
    <dbReference type="NCBI Taxonomy" id="7370"/>
    <lineage>
        <taxon>Eukaryota</taxon>
        <taxon>Metazoa</taxon>
        <taxon>Ecdysozoa</taxon>
        <taxon>Arthropoda</taxon>
        <taxon>Hexapoda</taxon>
        <taxon>Insecta</taxon>
        <taxon>Pterygota</taxon>
        <taxon>Neoptera</taxon>
        <taxon>Endopterygota</taxon>
        <taxon>Diptera</taxon>
        <taxon>Brachycera</taxon>
        <taxon>Muscomorpha</taxon>
        <taxon>Muscoidea</taxon>
        <taxon>Muscidae</taxon>
        <taxon>Musca</taxon>
    </lineage>
</organism>
<evidence type="ECO:0000256" key="6">
    <source>
        <dbReference type="ARBA" id="ARBA00022989"/>
    </source>
</evidence>
<evidence type="ECO:0000256" key="4">
    <source>
        <dbReference type="ARBA" id="ARBA00022692"/>
    </source>
</evidence>
<dbReference type="Gene3D" id="4.10.93.10">
    <property type="entry name" value="Mitochondrial cytochrome c oxidase subunit VIc/VIIs"/>
    <property type="match status" value="1"/>
</dbReference>
<evidence type="ECO:0000256" key="1">
    <source>
        <dbReference type="ARBA" id="ARBA00004434"/>
    </source>
</evidence>
<sequence>MTNAPAVSNNAPLMRGLHNAQTKRGLAIAIGLTAVITTAFKLFVNNPKKEAYAEFYKNYDAQKSFERMKANGRFQSC</sequence>
<dbReference type="PANTHER" id="PTHR48416:SF1">
    <property type="entry name" value="CYTOCHROME C OXIDASE SUBUNIT 6C"/>
    <property type="match status" value="1"/>
</dbReference>
<dbReference type="PANTHER" id="PTHR48416">
    <property type="entry name" value="CYTOCHROME C OXIDASE SUBUNIT 6C"/>
    <property type="match status" value="1"/>
</dbReference>
<dbReference type="AlphaFoldDB" id="A0A1I8MD52"/>
<comment type="subcellular location">
    <subcellularLocation>
        <location evidence="1">Mitochondrion inner membrane</location>
        <topology evidence="1">Single-pass membrane protein</topology>
    </subcellularLocation>
</comment>
<keyword evidence="4 9" id="KW-0812">Transmembrane</keyword>
<protein>
    <submittedName>
        <fullName evidence="10">Uncharacterized protein</fullName>
    </submittedName>
</protein>
<dbReference type="SUPFAM" id="SSF81415">
    <property type="entry name" value="Mitochondrial cytochrome c oxidase subunit VIc"/>
    <property type="match status" value="1"/>
</dbReference>
<comment type="pathway">
    <text evidence="2">Energy metabolism; oxidative phosphorylation.</text>
</comment>
<evidence type="ECO:0000256" key="7">
    <source>
        <dbReference type="ARBA" id="ARBA00023128"/>
    </source>
</evidence>
<evidence type="ECO:0000313" key="10">
    <source>
        <dbReference type="EnsemblMetazoa" id="MDOA003687-PA"/>
    </source>
</evidence>
<keyword evidence="8 9" id="KW-0472">Membrane</keyword>
<dbReference type="KEGG" id="mde:101900765"/>
<dbReference type="VEuPathDB" id="VectorBase:MDOMA2_012204"/>
<feature type="transmembrane region" description="Helical" evidence="9">
    <location>
        <begin position="25"/>
        <end position="44"/>
    </location>
</feature>
<dbReference type="GO" id="GO:0005743">
    <property type="term" value="C:mitochondrial inner membrane"/>
    <property type="evidence" value="ECO:0007669"/>
    <property type="project" value="UniProtKB-SubCell"/>
</dbReference>
<accession>A0A1I8MD52</accession>
<dbReference type="STRING" id="7370.A0A1I8MD52"/>
<gene>
    <name evidence="10" type="primary">101900765</name>
</gene>
<dbReference type="Pfam" id="PF02937">
    <property type="entry name" value="COX6C"/>
    <property type="match status" value="1"/>
</dbReference>
<evidence type="ECO:0000256" key="2">
    <source>
        <dbReference type="ARBA" id="ARBA00004673"/>
    </source>
</evidence>
<dbReference type="OrthoDB" id="10051322at2759"/>
<keyword evidence="7" id="KW-0496">Mitochondrion</keyword>